<name>A0ABQ1MRZ1_9BACT</name>
<keyword evidence="2" id="KW-1185">Reference proteome</keyword>
<sequence>MSREDFKKLTLQSKIQKLYVDGTFVVAIRYYTHKVNLYLLGNDYVEVFYNHKQDKIDKIDFLNRQHTRMKFYLDQININMEC</sequence>
<evidence type="ECO:0000313" key="2">
    <source>
        <dbReference type="Proteomes" id="UP000635885"/>
    </source>
</evidence>
<organism evidence="1 2">
    <name type="scientific">Belliella aquatica</name>
    <dbReference type="NCBI Taxonomy" id="1323734"/>
    <lineage>
        <taxon>Bacteria</taxon>
        <taxon>Pseudomonadati</taxon>
        <taxon>Bacteroidota</taxon>
        <taxon>Cytophagia</taxon>
        <taxon>Cytophagales</taxon>
        <taxon>Cyclobacteriaceae</taxon>
        <taxon>Belliella</taxon>
    </lineage>
</organism>
<dbReference type="RefSeq" id="WP_188442499.1">
    <property type="nucleotide sequence ID" value="NZ_BMFD01000006.1"/>
</dbReference>
<reference evidence="2" key="1">
    <citation type="journal article" date="2019" name="Int. J. Syst. Evol. Microbiol.">
        <title>The Global Catalogue of Microorganisms (GCM) 10K type strain sequencing project: providing services to taxonomists for standard genome sequencing and annotation.</title>
        <authorList>
            <consortium name="The Broad Institute Genomics Platform"/>
            <consortium name="The Broad Institute Genome Sequencing Center for Infectious Disease"/>
            <person name="Wu L."/>
            <person name="Ma J."/>
        </authorList>
    </citation>
    <scope>NUCLEOTIDE SEQUENCE [LARGE SCALE GENOMIC DNA]</scope>
    <source>
        <strain evidence="2">CGMCC 1.12479</strain>
    </source>
</reference>
<gene>
    <name evidence="1" type="ORF">GCM10010993_20610</name>
</gene>
<comment type="caution">
    <text evidence="1">The sequence shown here is derived from an EMBL/GenBank/DDBJ whole genome shotgun (WGS) entry which is preliminary data.</text>
</comment>
<protein>
    <submittedName>
        <fullName evidence="1">Uncharacterized protein</fullName>
    </submittedName>
</protein>
<dbReference type="Proteomes" id="UP000635885">
    <property type="component" value="Unassembled WGS sequence"/>
</dbReference>
<proteinExistence type="predicted"/>
<evidence type="ECO:0000313" key="1">
    <source>
        <dbReference type="EMBL" id="GGC41931.1"/>
    </source>
</evidence>
<dbReference type="EMBL" id="BMFD01000006">
    <property type="protein sequence ID" value="GGC41931.1"/>
    <property type="molecule type" value="Genomic_DNA"/>
</dbReference>
<accession>A0ABQ1MRZ1</accession>